<comment type="caution">
    <text evidence="3">The sequence shown here is derived from an EMBL/GenBank/DDBJ whole genome shotgun (WGS) entry which is preliminary data.</text>
</comment>
<evidence type="ECO:0000313" key="4">
    <source>
        <dbReference type="Proteomes" id="UP000075714"/>
    </source>
</evidence>
<dbReference type="Proteomes" id="UP000075714">
    <property type="component" value="Unassembled WGS sequence"/>
</dbReference>
<dbReference type="EMBL" id="LSYV01000080">
    <property type="protein sequence ID" value="KXZ43828.1"/>
    <property type="molecule type" value="Genomic_DNA"/>
</dbReference>
<dbReference type="STRING" id="33097.A0A150G1W4"/>
<evidence type="ECO:0000313" key="3">
    <source>
        <dbReference type="EMBL" id="KXZ43828.1"/>
    </source>
</evidence>
<evidence type="ECO:0000256" key="1">
    <source>
        <dbReference type="ARBA" id="ARBA00005662"/>
    </source>
</evidence>
<organism evidence="3 4">
    <name type="scientific">Gonium pectorale</name>
    <name type="common">Green alga</name>
    <dbReference type="NCBI Taxonomy" id="33097"/>
    <lineage>
        <taxon>Eukaryota</taxon>
        <taxon>Viridiplantae</taxon>
        <taxon>Chlorophyta</taxon>
        <taxon>core chlorophytes</taxon>
        <taxon>Chlorophyceae</taxon>
        <taxon>CS clade</taxon>
        <taxon>Chlamydomonadales</taxon>
        <taxon>Volvocaceae</taxon>
        <taxon>Gonium</taxon>
    </lineage>
</organism>
<proteinExistence type="inferred from homology"/>
<dbReference type="SMART" id="SM00854">
    <property type="entry name" value="PGA_cap"/>
    <property type="match status" value="1"/>
</dbReference>
<dbReference type="PANTHER" id="PTHR33393">
    <property type="entry name" value="POLYGLUTAMINE SYNTHESIS ACCESSORY PROTEIN RV0574C-RELATED"/>
    <property type="match status" value="1"/>
</dbReference>
<evidence type="ECO:0000259" key="2">
    <source>
        <dbReference type="SMART" id="SM00854"/>
    </source>
</evidence>
<accession>A0A150G1W4</accession>
<dbReference type="AlphaFoldDB" id="A0A150G1W4"/>
<gene>
    <name evidence="3" type="ORF">GPECTOR_79g107</name>
</gene>
<sequence>MQQPRPQELQPQKERDRTVRLLLTGDVMLGRGVDQILPVSAHPRIYEGYIRDARDYVGLAVAANGPLPARRGPEYPWGIALADMAASGPDVRLINLETAVTTHDRPWPHKGINYRMHPGNVRTLAAAGVTAASLANNHSLDWCERGLLETLDTLEGAAGVDLVHGHSSHHAKGCELYRGKLIVYGAGDLISDYEGIHNASVESAFPREAYRDDVGLLWYADVGARDGALRRLAMRPTRLRHLRLEEPDPADWEYIVKTMDRECRRLGAAGGVRGVRRAAEGEGPLLLLDFVSAEAPAGAAGD</sequence>
<feature type="domain" description="Capsule synthesis protein CapA" evidence="2">
    <location>
        <begin position="20"/>
        <end position="193"/>
    </location>
</feature>
<dbReference type="SUPFAM" id="SSF56300">
    <property type="entry name" value="Metallo-dependent phosphatases"/>
    <property type="match status" value="2"/>
</dbReference>
<keyword evidence="4" id="KW-1185">Reference proteome</keyword>
<dbReference type="PANTHER" id="PTHR33393:SF11">
    <property type="entry name" value="POLYGLUTAMINE SYNTHESIS ACCESSORY PROTEIN RV0574C-RELATED"/>
    <property type="match status" value="1"/>
</dbReference>
<reference evidence="4" key="1">
    <citation type="journal article" date="2016" name="Nat. Commun.">
        <title>The Gonium pectorale genome demonstrates co-option of cell cycle regulation during the evolution of multicellularity.</title>
        <authorList>
            <person name="Hanschen E.R."/>
            <person name="Marriage T.N."/>
            <person name="Ferris P.J."/>
            <person name="Hamaji T."/>
            <person name="Toyoda A."/>
            <person name="Fujiyama A."/>
            <person name="Neme R."/>
            <person name="Noguchi H."/>
            <person name="Minakuchi Y."/>
            <person name="Suzuki M."/>
            <person name="Kawai-Toyooka H."/>
            <person name="Smith D.R."/>
            <person name="Sparks H."/>
            <person name="Anderson J."/>
            <person name="Bakaric R."/>
            <person name="Luria V."/>
            <person name="Karger A."/>
            <person name="Kirschner M.W."/>
            <person name="Durand P.M."/>
            <person name="Michod R.E."/>
            <person name="Nozaki H."/>
            <person name="Olson B.J."/>
        </authorList>
    </citation>
    <scope>NUCLEOTIDE SEQUENCE [LARGE SCALE GENOMIC DNA]</scope>
    <source>
        <strain evidence="4">NIES-2863</strain>
    </source>
</reference>
<name>A0A150G1W4_GONPE</name>
<dbReference type="InterPro" id="IPR029052">
    <property type="entry name" value="Metallo-depent_PP-like"/>
</dbReference>
<dbReference type="Pfam" id="PF09587">
    <property type="entry name" value="PGA_cap"/>
    <property type="match status" value="2"/>
</dbReference>
<comment type="similarity">
    <text evidence="1">Belongs to the CapA family.</text>
</comment>
<dbReference type="OrthoDB" id="538649at2759"/>
<dbReference type="InterPro" id="IPR019079">
    <property type="entry name" value="Capsule_synth_CapA"/>
</dbReference>
<protein>
    <recommendedName>
        <fullName evidence="2">Capsule synthesis protein CapA domain-containing protein</fullName>
    </recommendedName>
</protein>
<dbReference type="InterPro" id="IPR052169">
    <property type="entry name" value="CW_Biosynth-Accessory"/>
</dbReference>